<dbReference type="EMBL" id="JNHM01000020">
    <property type="protein sequence ID" value="KDS54594.1"/>
    <property type="molecule type" value="Genomic_DNA"/>
</dbReference>
<evidence type="ECO:0000256" key="1">
    <source>
        <dbReference type="SAM" id="SignalP"/>
    </source>
</evidence>
<keyword evidence="1" id="KW-0732">Signal</keyword>
<sequence length="260" mass="28980">MRKYKATVLVIIMVMLIPFTQSCLNDYDDDIYDIQAEMPFNAALATVVTPSEVPGEAVIESDNDGIAYVVNPDKLTRFETNNPGQRIFYTYINAANPTGDASKKGPFISIDYLQKILTKPMDTLKENDEDIYGHDGINLITPIMGKTHLTLMFQILGFNSNIKHRISLVATEGTVPDANGYMAVELRHNAEGDRQEYPSSGYVSFPLLDVPGYKEGKLQGFKIKMNTINNGEETVTVSYNKSKSTNFPFIQKGISNTKIK</sequence>
<feature type="chain" id="PRO_5001666656" evidence="1">
    <location>
        <begin position="25"/>
        <end position="260"/>
    </location>
</feature>
<gene>
    <name evidence="3" type="ORF">M099_1692</name>
</gene>
<evidence type="ECO:0000313" key="4">
    <source>
        <dbReference type="Proteomes" id="UP000027661"/>
    </source>
</evidence>
<protein>
    <submittedName>
        <fullName evidence="3">NigD-like family protein</fullName>
    </submittedName>
</protein>
<dbReference type="InterPro" id="IPR035376">
    <property type="entry name" value="NigD_C"/>
</dbReference>
<name>A0A069SJL2_PHOVU</name>
<dbReference type="PATRIC" id="fig|1339352.3.peg.1642"/>
<comment type="caution">
    <text evidence="3">The sequence shown here is derived from an EMBL/GenBank/DDBJ whole genome shotgun (WGS) entry which is preliminary data.</text>
</comment>
<feature type="domain" description="NigD-like C-terminal" evidence="2">
    <location>
        <begin position="123"/>
        <end position="239"/>
    </location>
</feature>
<evidence type="ECO:0000313" key="3">
    <source>
        <dbReference type="EMBL" id="KDS54594.1"/>
    </source>
</evidence>
<dbReference type="RefSeq" id="WP_005842958.1">
    <property type="nucleotide sequence ID" value="NZ_JNHM01000020.1"/>
</dbReference>
<dbReference type="PROSITE" id="PS51257">
    <property type="entry name" value="PROKAR_LIPOPROTEIN"/>
    <property type="match status" value="1"/>
</dbReference>
<organism evidence="3 4">
    <name type="scientific">Phocaeicola vulgatus str. 3975 RP4</name>
    <dbReference type="NCBI Taxonomy" id="1339352"/>
    <lineage>
        <taxon>Bacteria</taxon>
        <taxon>Pseudomonadati</taxon>
        <taxon>Bacteroidota</taxon>
        <taxon>Bacteroidia</taxon>
        <taxon>Bacteroidales</taxon>
        <taxon>Bacteroidaceae</taxon>
        <taxon>Phocaeicola</taxon>
    </lineage>
</organism>
<dbReference type="Proteomes" id="UP000027661">
    <property type="component" value="Unassembled WGS sequence"/>
</dbReference>
<proteinExistence type="predicted"/>
<feature type="signal peptide" evidence="1">
    <location>
        <begin position="1"/>
        <end position="24"/>
    </location>
</feature>
<dbReference type="Gene3D" id="2.60.40.2370">
    <property type="entry name" value="NigD-like, C-terminal beta sandwich domain"/>
    <property type="match status" value="1"/>
</dbReference>
<reference evidence="3 4" key="1">
    <citation type="submission" date="2014-04" db="EMBL/GenBank/DDBJ databases">
        <authorList>
            <person name="Sears C."/>
            <person name="Carroll K."/>
            <person name="Sack B.R."/>
            <person name="Qadri F."/>
            <person name="Myers L.L."/>
            <person name="Chung G.-T."/>
            <person name="Escheverria P."/>
            <person name="Fraser C.M."/>
            <person name="Sadzewicz L."/>
            <person name="Shefchek K.A."/>
            <person name="Tallon L."/>
            <person name="Das S.P."/>
            <person name="Daugherty S."/>
            <person name="Mongodin E.F."/>
        </authorList>
    </citation>
    <scope>NUCLEOTIDE SEQUENCE [LARGE SCALE GENOMIC DNA]</scope>
    <source>
        <strain evidence="3 4">3975 RP4</strain>
    </source>
</reference>
<dbReference type="Pfam" id="PF17415">
    <property type="entry name" value="NigD_C"/>
    <property type="match status" value="1"/>
</dbReference>
<evidence type="ECO:0000259" key="2">
    <source>
        <dbReference type="Pfam" id="PF17415"/>
    </source>
</evidence>
<accession>A0A069SJL2</accession>
<dbReference type="AlphaFoldDB" id="A0A069SJL2"/>
<dbReference type="InterPro" id="IPR038143">
    <property type="entry name" value="NigD-like_C_dom_sf"/>
</dbReference>